<name>A0A5J4QD68_9ZZZZ</name>
<evidence type="ECO:0000259" key="7">
    <source>
        <dbReference type="Pfam" id="PF02687"/>
    </source>
</evidence>
<reference evidence="8" key="1">
    <citation type="submission" date="2019-03" db="EMBL/GenBank/DDBJ databases">
        <title>Single cell metagenomics reveals metabolic interactions within the superorganism composed of flagellate Streblomastix strix and complex community of Bacteroidetes bacteria on its surface.</title>
        <authorList>
            <person name="Treitli S.C."/>
            <person name="Kolisko M."/>
            <person name="Husnik F."/>
            <person name="Keeling P."/>
            <person name="Hampl V."/>
        </authorList>
    </citation>
    <scope>NUCLEOTIDE SEQUENCE</scope>
    <source>
        <strain evidence="8">STM</strain>
    </source>
</reference>
<dbReference type="GO" id="GO:0005886">
    <property type="term" value="C:plasma membrane"/>
    <property type="evidence" value="ECO:0007669"/>
    <property type="project" value="UniProtKB-SubCell"/>
</dbReference>
<sequence length="694" mass="76480">MNLVKTNITFYIRFYRLIALAVLIMTAVIVGSLVVGESVRSTLVQRVYERLGDTETILFSKNSFLESSVITNPLFEGHVQGILVSNGFISDADRLIPVMVWGVDDKEIPSRGVKINQALAEELTYRDADVEGREIVLRLPATGLVPSGSLFVTDNYTTSARLALEGIVPAEDGGNLNVKNEQILPYNIFINRAELASILDIEGRINLILCNKIVSYADFAGIWHPFLSGIKENSHGEFAEITSDRMFIQRDAIQTLYTHNPESNRLFSYLINSITVGNRSIPYSFATAADQYRGRALQENEVILSDYAAKRIGAKVNDAIRLTYFVSKDLKTLSTDTLYCRVGQIVPMGELSADTTLSADFPGLSDVEKCTDWDSDLPINMDLITKEDEDYWAQYRTAPKAIVSYRAVYEKWGNAYGSATAIRNDKPFDTSGLDASMFGIQIIYPKEMGLSAARNGVDFSSLFLSLGFFIILSAILLMLVPLSEMIYVRRNEIALLSALGYPKKRITGILWRESAPVVFASSLIGIVAGLLYTWLILVLLGSLWKGATHTGGFVLFPNIGSVLTGFIAGIAVSLILLRVAIVRALRNHASNRKIQNNSLRRKLCLALVFTLATIISVYWAAANAISLFMVAGVLLIVTAACWGDYVVSCRGAAQSGLFHSSKLIWANLYANKKRVLLSFFTLTAGVFIVFSVGL</sequence>
<evidence type="ECO:0000256" key="4">
    <source>
        <dbReference type="ARBA" id="ARBA00022989"/>
    </source>
</evidence>
<evidence type="ECO:0000313" key="8">
    <source>
        <dbReference type="EMBL" id="KAA6319008.1"/>
    </source>
</evidence>
<feature type="domain" description="ABC3 transporter permease C-terminal" evidence="7">
    <location>
        <begin position="466"/>
        <end position="586"/>
    </location>
</feature>
<dbReference type="PANTHER" id="PTHR30287">
    <property type="entry name" value="MEMBRANE COMPONENT OF PREDICTED ABC SUPERFAMILY METABOLITE UPTAKE TRANSPORTER"/>
    <property type="match status" value="1"/>
</dbReference>
<organism evidence="8">
    <name type="scientific">termite gut metagenome</name>
    <dbReference type="NCBI Taxonomy" id="433724"/>
    <lineage>
        <taxon>unclassified sequences</taxon>
        <taxon>metagenomes</taxon>
        <taxon>organismal metagenomes</taxon>
    </lineage>
</organism>
<feature type="transmembrane region" description="Helical" evidence="6">
    <location>
        <begin position="517"/>
        <end position="539"/>
    </location>
</feature>
<dbReference type="EMBL" id="SNRY01004021">
    <property type="protein sequence ID" value="KAA6319008.1"/>
    <property type="molecule type" value="Genomic_DNA"/>
</dbReference>
<comment type="subcellular location">
    <subcellularLocation>
        <location evidence="1">Cell membrane</location>
        <topology evidence="1">Multi-pass membrane protein</topology>
    </subcellularLocation>
</comment>
<evidence type="ECO:0000256" key="2">
    <source>
        <dbReference type="ARBA" id="ARBA00022475"/>
    </source>
</evidence>
<feature type="transmembrane region" description="Helical" evidence="6">
    <location>
        <begin position="559"/>
        <end position="582"/>
    </location>
</feature>
<feature type="transmembrane region" description="Helical" evidence="6">
    <location>
        <begin position="459"/>
        <end position="480"/>
    </location>
</feature>
<evidence type="ECO:0000256" key="3">
    <source>
        <dbReference type="ARBA" id="ARBA00022692"/>
    </source>
</evidence>
<feature type="non-terminal residue" evidence="8">
    <location>
        <position position="694"/>
    </location>
</feature>
<proteinExistence type="predicted"/>
<evidence type="ECO:0000256" key="1">
    <source>
        <dbReference type="ARBA" id="ARBA00004651"/>
    </source>
</evidence>
<dbReference type="InterPro" id="IPR003838">
    <property type="entry name" value="ABC3_permease_C"/>
</dbReference>
<evidence type="ECO:0000256" key="5">
    <source>
        <dbReference type="ARBA" id="ARBA00023136"/>
    </source>
</evidence>
<keyword evidence="3 6" id="KW-0812">Transmembrane</keyword>
<protein>
    <recommendedName>
        <fullName evidence="7">ABC3 transporter permease C-terminal domain-containing protein</fullName>
    </recommendedName>
</protein>
<accession>A0A5J4QD68</accession>
<gene>
    <name evidence="8" type="ORF">EZS27_031050</name>
</gene>
<keyword evidence="4 6" id="KW-1133">Transmembrane helix</keyword>
<feature type="transmembrane region" description="Helical" evidence="6">
    <location>
        <begin position="603"/>
        <end position="621"/>
    </location>
</feature>
<feature type="transmembrane region" description="Helical" evidence="6">
    <location>
        <begin position="627"/>
        <end position="647"/>
    </location>
</feature>
<comment type="caution">
    <text evidence="8">The sequence shown here is derived from an EMBL/GenBank/DDBJ whole genome shotgun (WGS) entry which is preliminary data.</text>
</comment>
<dbReference type="AlphaFoldDB" id="A0A5J4QD68"/>
<keyword evidence="5 6" id="KW-0472">Membrane</keyword>
<dbReference type="Pfam" id="PF02687">
    <property type="entry name" value="FtsX"/>
    <property type="match status" value="1"/>
</dbReference>
<dbReference type="PANTHER" id="PTHR30287:SF2">
    <property type="entry name" value="BLL1001 PROTEIN"/>
    <property type="match status" value="1"/>
</dbReference>
<keyword evidence="2" id="KW-1003">Cell membrane</keyword>
<evidence type="ECO:0000256" key="6">
    <source>
        <dbReference type="SAM" id="Phobius"/>
    </source>
</evidence>
<dbReference type="InterPro" id="IPR038766">
    <property type="entry name" value="Membrane_comp_ABC_pdt"/>
</dbReference>
<feature type="transmembrane region" description="Helical" evidence="6">
    <location>
        <begin position="675"/>
        <end position="693"/>
    </location>
</feature>